<accession>A0ABC8JJ23</accession>
<dbReference type="PANTHER" id="PTHR33527">
    <property type="entry name" value="OS07G0274300 PROTEIN"/>
    <property type="match status" value="1"/>
</dbReference>
<evidence type="ECO:0000313" key="1">
    <source>
        <dbReference type="EMBL" id="CAH8328001.1"/>
    </source>
</evidence>
<evidence type="ECO:0000313" key="2">
    <source>
        <dbReference type="Proteomes" id="UP001642260"/>
    </source>
</evidence>
<dbReference type="AlphaFoldDB" id="A0ABC8JJ23"/>
<proteinExistence type="predicted"/>
<reference evidence="1 2" key="1">
    <citation type="submission" date="2022-03" db="EMBL/GenBank/DDBJ databases">
        <authorList>
            <person name="Macdonald S."/>
            <person name="Ahmed S."/>
            <person name="Newling K."/>
        </authorList>
    </citation>
    <scope>NUCLEOTIDE SEQUENCE [LARGE SCALE GENOMIC DNA]</scope>
</reference>
<sequence length="291" mass="33392">MDSPPTISITREQFIVFHKCDRDLFTRLVMVLRRDINQSYQVMSFLLHLEKIAVVKNLIANLASAPDVYVNMVADQVVTCMICLSYQDFPAFVTYLRINNLSPAIPHITGLTGGYLTLIVIHNHRGNIMFEMKQHLTRVCIPAFEDIWMYHMEFEERRKAIAKMNQRRTSRVFHKGESSTSQFLSGEQVHAHDRTIFLTFSRGYPVSKEEVHAYFTRTFGEIIVAIHMGGAGANEQTLYATMELNSPAMIPQILIAGLDRTKFIINGKHVWARRFIPSHKPSSNNLLSRSF</sequence>
<comment type="caution">
    <text evidence="1">The sequence shown here is derived from an EMBL/GenBank/DDBJ whole genome shotgun (WGS) entry which is preliminary data.</text>
</comment>
<dbReference type="EMBL" id="CAKOAT010108487">
    <property type="protein sequence ID" value="CAH8328001.1"/>
    <property type="molecule type" value="Genomic_DNA"/>
</dbReference>
<name>A0ABC8JJ23_ERUVS</name>
<dbReference type="PANTHER" id="PTHR33527:SF40">
    <property type="entry name" value="RRM DOMAIN-CONTAINING PROTEIN"/>
    <property type="match status" value="1"/>
</dbReference>
<organism evidence="1 2">
    <name type="scientific">Eruca vesicaria subsp. sativa</name>
    <name type="common">Garden rocket</name>
    <name type="synonym">Eruca sativa</name>
    <dbReference type="NCBI Taxonomy" id="29727"/>
    <lineage>
        <taxon>Eukaryota</taxon>
        <taxon>Viridiplantae</taxon>
        <taxon>Streptophyta</taxon>
        <taxon>Embryophyta</taxon>
        <taxon>Tracheophyta</taxon>
        <taxon>Spermatophyta</taxon>
        <taxon>Magnoliopsida</taxon>
        <taxon>eudicotyledons</taxon>
        <taxon>Gunneridae</taxon>
        <taxon>Pentapetalae</taxon>
        <taxon>rosids</taxon>
        <taxon>malvids</taxon>
        <taxon>Brassicales</taxon>
        <taxon>Brassicaceae</taxon>
        <taxon>Brassiceae</taxon>
        <taxon>Eruca</taxon>
    </lineage>
</organism>
<keyword evidence="2" id="KW-1185">Reference proteome</keyword>
<dbReference type="Proteomes" id="UP001642260">
    <property type="component" value="Unassembled WGS sequence"/>
</dbReference>
<gene>
    <name evidence="1" type="ORF">ERUC_LOCUS11229</name>
</gene>
<protein>
    <submittedName>
        <fullName evidence="1">Uncharacterized protein</fullName>
    </submittedName>
</protein>